<feature type="chain" id="PRO_5023035581" description="Ice-binding protein C-terminal domain-containing protein" evidence="1">
    <location>
        <begin position="21"/>
        <end position="219"/>
    </location>
</feature>
<accession>A0A5B9P8Y7</accession>
<reference evidence="3 4" key="1">
    <citation type="submission" date="2019-08" db="EMBL/GenBank/DDBJ databases">
        <title>Deep-cultivation of Planctomycetes and their phenomic and genomic characterization uncovers novel biology.</title>
        <authorList>
            <person name="Wiegand S."/>
            <person name="Jogler M."/>
            <person name="Boedeker C."/>
            <person name="Pinto D."/>
            <person name="Vollmers J."/>
            <person name="Rivas-Marin E."/>
            <person name="Kohn T."/>
            <person name="Peeters S.H."/>
            <person name="Heuer A."/>
            <person name="Rast P."/>
            <person name="Oberbeckmann S."/>
            <person name="Bunk B."/>
            <person name="Jeske O."/>
            <person name="Meyerdierks A."/>
            <person name="Storesund J.E."/>
            <person name="Kallscheuer N."/>
            <person name="Luecker S."/>
            <person name="Lage O.M."/>
            <person name="Pohl T."/>
            <person name="Merkel B.J."/>
            <person name="Hornburger P."/>
            <person name="Mueller R.-W."/>
            <person name="Bruemmer F."/>
            <person name="Labrenz M."/>
            <person name="Spormann A.M."/>
            <person name="Op den Camp H."/>
            <person name="Overmann J."/>
            <person name="Amann R."/>
            <person name="Jetten M.S.M."/>
            <person name="Mascher T."/>
            <person name="Medema M.H."/>
            <person name="Devos D.P."/>
            <person name="Kaster A.-K."/>
            <person name="Ovreas L."/>
            <person name="Rohde M."/>
            <person name="Galperin M.Y."/>
            <person name="Jogler C."/>
        </authorList>
    </citation>
    <scope>NUCLEOTIDE SEQUENCE [LARGE SCALE GENOMIC DNA]</scope>
    <source>
        <strain evidence="3 4">FC18</strain>
    </source>
</reference>
<gene>
    <name evidence="3" type="ORF">MFFC18_12060</name>
</gene>
<name>A0A5B9P8Y7_9BACT</name>
<organism evidence="3 4">
    <name type="scientific">Mariniblastus fucicola</name>
    <dbReference type="NCBI Taxonomy" id="980251"/>
    <lineage>
        <taxon>Bacteria</taxon>
        <taxon>Pseudomonadati</taxon>
        <taxon>Planctomycetota</taxon>
        <taxon>Planctomycetia</taxon>
        <taxon>Pirellulales</taxon>
        <taxon>Pirellulaceae</taxon>
        <taxon>Mariniblastus</taxon>
    </lineage>
</organism>
<dbReference type="Pfam" id="PF07589">
    <property type="entry name" value="PEP-CTERM"/>
    <property type="match status" value="1"/>
</dbReference>
<dbReference type="AlphaFoldDB" id="A0A5B9P8Y7"/>
<protein>
    <recommendedName>
        <fullName evidence="2">Ice-binding protein C-terminal domain-containing protein</fullName>
    </recommendedName>
</protein>
<evidence type="ECO:0000313" key="4">
    <source>
        <dbReference type="Proteomes" id="UP000322214"/>
    </source>
</evidence>
<dbReference type="NCBIfam" id="TIGR02595">
    <property type="entry name" value="PEP_CTERM"/>
    <property type="match status" value="1"/>
</dbReference>
<dbReference type="Proteomes" id="UP000322214">
    <property type="component" value="Chromosome"/>
</dbReference>
<evidence type="ECO:0000259" key="2">
    <source>
        <dbReference type="Pfam" id="PF07589"/>
    </source>
</evidence>
<dbReference type="RefSeq" id="WP_075081659.1">
    <property type="nucleotide sequence ID" value="NZ_CP042912.1"/>
</dbReference>
<dbReference type="KEGG" id="mff:MFFC18_12060"/>
<feature type="signal peptide" evidence="1">
    <location>
        <begin position="1"/>
        <end position="20"/>
    </location>
</feature>
<sequence length="219" mass="22418" precursor="true">MKKFIWALALCFACANFAQADLVISQYVETDSGTTPKGVELWNSGPAAIDFSVTSLDILKGTNGGALSSDFVLSTGVMAVGEVIVVGTADIGTYLTGEGLGAVQFFEESFTFNGDDALQIQLGGAIQDTFGVPGSDPGTSWDGSSVSTRNQNIELRVGITTGDTDGFTDPSIRFSTVSTAPSAAGGLAGFGLVAAVPEPTTAVLFGLAGLGLCVVRRRS</sequence>
<feature type="domain" description="Ice-binding protein C-terminal" evidence="2">
    <location>
        <begin position="195"/>
        <end position="217"/>
    </location>
</feature>
<proteinExistence type="predicted"/>
<keyword evidence="4" id="KW-1185">Reference proteome</keyword>
<dbReference type="InterPro" id="IPR013424">
    <property type="entry name" value="Ice-binding_C"/>
</dbReference>
<evidence type="ECO:0000313" key="3">
    <source>
        <dbReference type="EMBL" id="QEG21350.1"/>
    </source>
</evidence>
<dbReference type="STRING" id="980251.GCA_001642875_01734"/>
<dbReference type="EMBL" id="CP042912">
    <property type="protein sequence ID" value="QEG21350.1"/>
    <property type="molecule type" value="Genomic_DNA"/>
</dbReference>
<evidence type="ECO:0000256" key="1">
    <source>
        <dbReference type="SAM" id="SignalP"/>
    </source>
</evidence>
<keyword evidence="1" id="KW-0732">Signal</keyword>